<accession>A0A1I3TGA3</accession>
<feature type="chain" id="PRO_5011687504" evidence="1">
    <location>
        <begin position="28"/>
        <end position="364"/>
    </location>
</feature>
<feature type="domain" description="Thioredoxin" evidence="2">
    <location>
        <begin position="48"/>
        <end position="199"/>
    </location>
</feature>
<protein>
    <submittedName>
        <fullName evidence="3">AhpC/TSA family protein</fullName>
    </submittedName>
</protein>
<dbReference type="PANTHER" id="PTHR42852:SF17">
    <property type="entry name" value="THIOREDOXIN-LIKE PROTEIN HI_1115"/>
    <property type="match status" value="1"/>
</dbReference>
<evidence type="ECO:0000256" key="1">
    <source>
        <dbReference type="SAM" id="SignalP"/>
    </source>
</evidence>
<dbReference type="Proteomes" id="UP000198670">
    <property type="component" value="Unassembled WGS sequence"/>
</dbReference>
<organism evidence="3 4">
    <name type="scientific">Parapedobacter indicus</name>
    <dbReference type="NCBI Taxonomy" id="1477437"/>
    <lineage>
        <taxon>Bacteria</taxon>
        <taxon>Pseudomonadati</taxon>
        <taxon>Bacteroidota</taxon>
        <taxon>Sphingobacteriia</taxon>
        <taxon>Sphingobacteriales</taxon>
        <taxon>Sphingobacteriaceae</taxon>
        <taxon>Parapedobacter</taxon>
    </lineage>
</organism>
<dbReference type="InterPro" id="IPR013766">
    <property type="entry name" value="Thioredoxin_domain"/>
</dbReference>
<keyword evidence="1" id="KW-0732">Signal</keyword>
<evidence type="ECO:0000313" key="3">
    <source>
        <dbReference type="EMBL" id="SFJ69552.1"/>
    </source>
</evidence>
<sequence>MKQKLRLMAALWPILTLLTSMCLEARAQSPDYSGAVPPGNLPDTITPLQIGDTIPDYLWHLPIQVVNHPDQKEIITLNDYKGKAILLDFLFTGCKGCIAALPVLEKISLAFDSEVGIVAVTPEKRQRVTDFIPSNSYVNKSQLPFIVEDRILKQHFPHLYISHVVWIDVQGIVRAFTGTKHVTTRTIRELQNGNTRNWPVKTEMTSFFNAPLVRLNPEANSMRNNVGRPLYYSAITGYTEGVGVLVPTKADSLLGIKRISFKNMPIIDLYRIAIGSEFPLRKQICWEVEHPERYAVWMATLDSGQTLEEWYQQNSICYEGTFPIATDEETWQAFLRADLNRFLNLNGRLEHREGETYFVLSELP</sequence>
<dbReference type="Gene3D" id="3.40.30.10">
    <property type="entry name" value="Glutaredoxin"/>
    <property type="match status" value="1"/>
</dbReference>
<dbReference type="STRING" id="1477437.SAMN05444682_112153"/>
<gene>
    <name evidence="3" type="ORF">SAMN05444682_112153</name>
</gene>
<evidence type="ECO:0000313" key="4">
    <source>
        <dbReference type="Proteomes" id="UP000198670"/>
    </source>
</evidence>
<dbReference type="InterPro" id="IPR050553">
    <property type="entry name" value="Thioredoxin_ResA/DsbE_sf"/>
</dbReference>
<evidence type="ECO:0000259" key="2">
    <source>
        <dbReference type="PROSITE" id="PS51352"/>
    </source>
</evidence>
<dbReference type="PROSITE" id="PS51352">
    <property type="entry name" value="THIOREDOXIN_2"/>
    <property type="match status" value="1"/>
</dbReference>
<feature type="signal peptide" evidence="1">
    <location>
        <begin position="1"/>
        <end position="27"/>
    </location>
</feature>
<name>A0A1I3TGA3_9SPHI</name>
<dbReference type="OrthoDB" id="793244at2"/>
<dbReference type="SUPFAM" id="SSF52833">
    <property type="entry name" value="Thioredoxin-like"/>
    <property type="match status" value="1"/>
</dbReference>
<dbReference type="InterPro" id="IPR036249">
    <property type="entry name" value="Thioredoxin-like_sf"/>
</dbReference>
<dbReference type="PANTHER" id="PTHR42852">
    <property type="entry name" value="THIOL:DISULFIDE INTERCHANGE PROTEIN DSBE"/>
    <property type="match status" value="1"/>
</dbReference>
<proteinExistence type="predicted"/>
<dbReference type="AlphaFoldDB" id="A0A1I3TGA3"/>
<keyword evidence="4" id="KW-1185">Reference proteome</keyword>
<dbReference type="RefSeq" id="WP_090630852.1">
    <property type="nucleotide sequence ID" value="NZ_FOQO01000012.1"/>
</dbReference>
<reference evidence="3 4" key="1">
    <citation type="submission" date="2016-10" db="EMBL/GenBank/DDBJ databases">
        <authorList>
            <person name="de Groot N.N."/>
        </authorList>
    </citation>
    <scope>NUCLEOTIDE SEQUENCE [LARGE SCALE GENOMIC DNA]</scope>
    <source>
        <strain evidence="3 4">RK1</strain>
    </source>
</reference>
<dbReference type="EMBL" id="FOQO01000012">
    <property type="protein sequence ID" value="SFJ69552.1"/>
    <property type="molecule type" value="Genomic_DNA"/>
</dbReference>